<accession>A0A3N6PF52</accession>
<reference evidence="1 2" key="1">
    <citation type="journal article" date="2018" name="ACS Chem. Biol.">
        <title>Ketoreductase domain dysfunction expands chemodiversity: malyngamide biosynthesis in the cyanobacterium Okeania hirsuta.</title>
        <authorList>
            <person name="Moss N.A."/>
            <person name="Leao T."/>
            <person name="Rankin M."/>
            <person name="McCullough T.M."/>
            <person name="Qu P."/>
            <person name="Korobeynikov A."/>
            <person name="Smith J.L."/>
            <person name="Gerwick L."/>
            <person name="Gerwick W.H."/>
        </authorList>
    </citation>
    <scope>NUCLEOTIDE SEQUENCE [LARGE SCALE GENOMIC DNA]</scope>
    <source>
        <strain evidence="1 2">PAB10Feb10-1</strain>
    </source>
</reference>
<organism evidence="1 2">
    <name type="scientific">Okeania hirsuta</name>
    <dbReference type="NCBI Taxonomy" id="1458930"/>
    <lineage>
        <taxon>Bacteria</taxon>
        <taxon>Bacillati</taxon>
        <taxon>Cyanobacteriota</taxon>
        <taxon>Cyanophyceae</taxon>
        <taxon>Oscillatoriophycideae</taxon>
        <taxon>Oscillatoriales</taxon>
        <taxon>Microcoleaceae</taxon>
        <taxon>Okeania</taxon>
    </lineage>
</organism>
<dbReference type="Proteomes" id="UP000269154">
    <property type="component" value="Unassembled WGS sequence"/>
</dbReference>
<gene>
    <name evidence="1" type="ORF">D5R40_23260</name>
</gene>
<dbReference type="RefSeq" id="WP_124144385.1">
    <property type="nucleotide sequence ID" value="NZ_CAWOKI010000015.1"/>
</dbReference>
<evidence type="ECO:0000313" key="2">
    <source>
        <dbReference type="Proteomes" id="UP000269154"/>
    </source>
</evidence>
<proteinExistence type="predicted"/>
<sequence>MPEGTGKFTQFGICPAFDQDNVVFIAEGSEDQQGIYISIDGFLSKVTNRKTSIPKGFEQRR</sequence>
<name>A0A3N6PF52_9CYAN</name>
<keyword evidence="2" id="KW-1185">Reference proteome</keyword>
<dbReference type="AlphaFoldDB" id="A0A3N6PF52"/>
<comment type="caution">
    <text evidence="1">The sequence shown here is derived from an EMBL/GenBank/DDBJ whole genome shotgun (WGS) entry which is preliminary data.</text>
</comment>
<dbReference type="EMBL" id="RCBY01000167">
    <property type="protein sequence ID" value="RQH31349.1"/>
    <property type="molecule type" value="Genomic_DNA"/>
</dbReference>
<evidence type="ECO:0000313" key="1">
    <source>
        <dbReference type="EMBL" id="RQH31349.1"/>
    </source>
</evidence>
<protein>
    <submittedName>
        <fullName evidence="1">Uncharacterized protein</fullName>
    </submittedName>
</protein>